<feature type="transmembrane region" description="Helical" evidence="5">
    <location>
        <begin position="163"/>
        <end position="183"/>
    </location>
</feature>
<dbReference type="GO" id="GO:0005886">
    <property type="term" value="C:plasma membrane"/>
    <property type="evidence" value="ECO:0007669"/>
    <property type="project" value="TreeGrafter"/>
</dbReference>
<reference evidence="6" key="1">
    <citation type="journal article" date="2020" name="ISME J.">
        <title>Gammaproteobacteria mediating utilization of methyl-, sulfur- and petroleum organic compounds in deep ocean hydrothermal plumes.</title>
        <authorList>
            <person name="Zhou Z."/>
            <person name="Liu Y."/>
            <person name="Pan J."/>
            <person name="Cron B.R."/>
            <person name="Toner B.M."/>
            <person name="Anantharaman K."/>
            <person name="Breier J.A."/>
            <person name="Dick G.J."/>
            <person name="Li M."/>
        </authorList>
    </citation>
    <scope>NUCLEOTIDE SEQUENCE</scope>
    <source>
        <strain evidence="6">SZUA-1385</strain>
    </source>
</reference>
<feature type="transmembrane region" description="Helical" evidence="5">
    <location>
        <begin position="255"/>
        <end position="273"/>
    </location>
</feature>
<evidence type="ECO:0000313" key="6">
    <source>
        <dbReference type="EMBL" id="HIP17067.1"/>
    </source>
</evidence>
<dbReference type="InterPro" id="IPR052561">
    <property type="entry name" value="ComplexI_Subunit1"/>
</dbReference>
<evidence type="ECO:0000256" key="2">
    <source>
        <dbReference type="ARBA" id="ARBA00022692"/>
    </source>
</evidence>
<proteinExistence type="predicted"/>
<evidence type="ECO:0000256" key="4">
    <source>
        <dbReference type="ARBA" id="ARBA00023136"/>
    </source>
</evidence>
<keyword evidence="2 5" id="KW-0812">Transmembrane</keyword>
<dbReference type="PANTHER" id="PTHR43359:SF1">
    <property type="entry name" value="FORMATE HYDROGENLYASE SUBUNIT 4-RELATED"/>
    <property type="match status" value="1"/>
</dbReference>
<organism evidence="6 7">
    <name type="scientific">Methanothermococcus okinawensis</name>
    <dbReference type="NCBI Taxonomy" id="155863"/>
    <lineage>
        <taxon>Archaea</taxon>
        <taxon>Methanobacteriati</taxon>
        <taxon>Methanobacteriota</taxon>
        <taxon>Methanomada group</taxon>
        <taxon>Methanococci</taxon>
        <taxon>Methanococcales</taxon>
        <taxon>Methanococcaceae</taxon>
        <taxon>Methanothermococcus</taxon>
    </lineage>
</organism>
<feature type="transmembrane region" description="Helical" evidence="5">
    <location>
        <begin position="310"/>
        <end position="330"/>
    </location>
</feature>
<feature type="transmembrane region" description="Helical" evidence="5">
    <location>
        <begin position="285"/>
        <end position="304"/>
    </location>
</feature>
<comment type="subcellular location">
    <subcellularLocation>
        <location evidence="1">Membrane</location>
        <topology evidence="1">Multi-pass membrane protein</topology>
    </subcellularLocation>
</comment>
<evidence type="ECO:0000256" key="5">
    <source>
        <dbReference type="SAM" id="Phobius"/>
    </source>
</evidence>
<dbReference type="AlphaFoldDB" id="A0A833DRU2"/>
<sequence length="332" mass="36769">MINIATINLSLIEYMLSIVGIPLIAFALSTWIPGIQRKIQARIQQRVGPSILTPGLWALFKFLAKKTKEPFGTMPRLYKILPIISFLVIWIILSATTVPKIYVASNLIFIMGLLKVKEMIYVIMGSLVSSIMGVRMPFVDDCKGSNFINILKISLEQLGAIRAYKLITIGSFPLYIGMILPFISKNSIYLDSVIGSTFLFSLAGIFGVIAYFIGYIVLLGEYPFSIMHTKADVIEGPTMEYSGKYRAIYLSVKELLMITLGSLFATLYLGIFPDVNNPITIIENFTVALIFPLLSTIVGAYTPVLTFRQIYPISIYATAIGFIGVILALLGI</sequence>
<comment type="caution">
    <text evidence="6">The sequence shown here is derived from an EMBL/GenBank/DDBJ whole genome shotgun (WGS) entry which is preliminary data.</text>
</comment>
<protein>
    <submittedName>
        <fullName evidence="6">Uncharacterized protein</fullName>
    </submittedName>
</protein>
<evidence type="ECO:0000256" key="3">
    <source>
        <dbReference type="ARBA" id="ARBA00022989"/>
    </source>
</evidence>
<feature type="transmembrane region" description="Helical" evidence="5">
    <location>
        <begin position="119"/>
        <end position="138"/>
    </location>
</feature>
<name>A0A833DRU2_9EURY</name>
<feature type="transmembrane region" description="Helical" evidence="5">
    <location>
        <begin position="76"/>
        <end position="98"/>
    </location>
</feature>
<gene>
    <name evidence="6" type="ORF">EYG76_02035</name>
</gene>
<dbReference type="PANTHER" id="PTHR43359">
    <property type="entry name" value="FORMATE HYDROGENLYASE SUBUNIT 4"/>
    <property type="match status" value="1"/>
</dbReference>
<dbReference type="Proteomes" id="UP000605144">
    <property type="component" value="Unassembled WGS sequence"/>
</dbReference>
<dbReference type="EMBL" id="DQSV01000041">
    <property type="protein sequence ID" value="HIP17067.1"/>
    <property type="molecule type" value="Genomic_DNA"/>
</dbReference>
<dbReference type="Pfam" id="PF00146">
    <property type="entry name" value="NADHdh"/>
    <property type="match status" value="2"/>
</dbReference>
<keyword evidence="3 5" id="KW-1133">Transmembrane helix</keyword>
<keyword evidence="4 5" id="KW-0472">Membrane</keyword>
<dbReference type="InterPro" id="IPR001694">
    <property type="entry name" value="NADH_UbQ_OxRdtase_su1/FPO"/>
</dbReference>
<evidence type="ECO:0000256" key="1">
    <source>
        <dbReference type="ARBA" id="ARBA00004141"/>
    </source>
</evidence>
<feature type="transmembrane region" description="Helical" evidence="5">
    <location>
        <begin position="14"/>
        <end position="35"/>
    </location>
</feature>
<evidence type="ECO:0000313" key="7">
    <source>
        <dbReference type="Proteomes" id="UP000605144"/>
    </source>
</evidence>
<feature type="transmembrane region" description="Helical" evidence="5">
    <location>
        <begin position="195"/>
        <end position="218"/>
    </location>
</feature>
<accession>A0A833DRU2</accession>